<evidence type="ECO:0000313" key="1">
    <source>
        <dbReference type="EMBL" id="QJA49587.1"/>
    </source>
</evidence>
<proteinExistence type="predicted"/>
<dbReference type="EMBL" id="MT144827">
    <property type="protein sequence ID" value="QJI00089.1"/>
    <property type="molecule type" value="Genomic_DNA"/>
</dbReference>
<protein>
    <submittedName>
        <fullName evidence="1">Uncharacterized protein</fullName>
    </submittedName>
</protein>
<sequence>MNKKTINKIKNAKANPVFEGLPDELKDPKNFSKIEKKLANIMVSDHKHATIKQFMKCKRCQVKMRKKQETMKELGFKDFEQYQNWRKIMAIISNKQNLALYEK</sequence>
<dbReference type="AlphaFoldDB" id="A0A6H1ZQK3"/>
<reference evidence="1" key="1">
    <citation type="submission" date="2020-03" db="EMBL/GenBank/DDBJ databases">
        <title>The deep terrestrial virosphere.</title>
        <authorList>
            <person name="Holmfeldt K."/>
            <person name="Nilsson E."/>
            <person name="Simone D."/>
            <person name="Lopez-Fernandez M."/>
            <person name="Wu X."/>
            <person name="de Brujin I."/>
            <person name="Lundin D."/>
            <person name="Andersson A."/>
            <person name="Bertilsson S."/>
            <person name="Dopson M."/>
        </authorList>
    </citation>
    <scope>NUCLEOTIDE SEQUENCE</scope>
    <source>
        <strain evidence="1">TM448A01407</strain>
        <strain evidence="2">TM448B01816</strain>
    </source>
</reference>
<gene>
    <name evidence="1" type="ORF">TM448A01407_0006</name>
    <name evidence="2" type="ORF">TM448B01816_0012</name>
</gene>
<name>A0A6H1ZQK3_9ZZZZ</name>
<dbReference type="EMBL" id="MT144144">
    <property type="protein sequence ID" value="QJA49587.1"/>
    <property type="molecule type" value="Genomic_DNA"/>
</dbReference>
<evidence type="ECO:0000313" key="2">
    <source>
        <dbReference type="EMBL" id="QJI00089.1"/>
    </source>
</evidence>
<accession>A0A6H1ZQK3</accession>
<organism evidence="1">
    <name type="scientific">viral metagenome</name>
    <dbReference type="NCBI Taxonomy" id="1070528"/>
    <lineage>
        <taxon>unclassified sequences</taxon>
        <taxon>metagenomes</taxon>
        <taxon>organismal metagenomes</taxon>
    </lineage>
</organism>